<dbReference type="Proteomes" id="UP000800041">
    <property type="component" value="Unassembled WGS sequence"/>
</dbReference>
<accession>A0A6G1GUQ2</accession>
<organism evidence="1 2">
    <name type="scientific">Aulographum hederae CBS 113979</name>
    <dbReference type="NCBI Taxonomy" id="1176131"/>
    <lineage>
        <taxon>Eukaryota</taxon>
        <taxon>Fungi</taxon>
        <taxon>Dikarya</taxon>
        <taxon>Ascomycota</taxon>
        <taxon>Pezizomycotina</taxon>
        <taxon>Dothideomycetes</taxon>
        <taxon>Pleosporomycetidae</taxon>
        <taxon>Aulographales</taxon>
        <taxon>Aulographaceae</taxon>
    </lineage>
</organism>
<gene>
    <name evidence="1" type="ORF">K402DRAFT_144683</name>
</gene>
<name>A0A6G1GUQ2_9PEZI</name>
<dbReference type="EMBL" id="ML977168">
    <property type="protein sequence ID" value="KAF1984468.1"/>
    <property type="molecule type" value="Genomic_DNA"/>
</dbReference>
<sequence>MLPCPVVHRLYPPPTSVFQISLLTNAISTSSSITCHFRPRCSETTANLSPCMHYSLWSCLDWLVPPTSARLRYDAPSFGVDSPRPRNALLLLNLLHLIFNLLCQQNMLTKLRANPGPFPRSPSTPSYPPQHPCFDCGRRCVPDFHSRLTGTHFPQFPA</sequence>
<evidence type="ECO:0000313" key="2">
    <source>
        <dbReference type="Proteomes" id="UP000800041"/>
    </source>
</evidence>
<dbReference type="AlphaFoldDB" id="A0A6G1GUQ2"/>
<reference evidence="1" key="1">
    <citation type="journal article" date="2020" name="Stud. Mycol.">
        <title>101 Dothideomycetes genomes: a test case for predicting lifestyles and emergence of pathogens.</title>
        <authorList>
            <person name="Haridas S."/>
            <person name="Albert R."/>
            <person name="Binder M."/>
            <person name="Bloem J."/>
            <person name="Labutti K."/>
            <person name="Salamov A."/>
            <person name="Andreopoulos B."/>
            <person name="Baker S."/>
            <person name="Barry K."/>
            <person name="Bills G."/>
            <person name="Bluhm B."/>
            <person name="Cannon C."/>
            <person name="Castanera R."/>
            <person name="Culley D."/>
            <person name="Daum C."/>
            <person name="Ezra D."/>
            <person name="Gonzalez J."/>
            <person name="Henrissat B."/>
            <person name="Kuo A."/>
            <person name="Liang C."/>
            <person name="Lipzen A."/>
            <person name="Lutzoni F."/>
            <person name="Magnuson J."/>
            <person name="Mondo S."/>
            <person name="Nolan M."/>
            <person name="Ohm R."/>
            <person name="Pangilinan J."/>
            <person name="Park H.-J."/>
            <person name="Ramirez L."/>
            <person name="Alfaro M."/>
            <person name="Sun H."/>
            <person name="Tritt A."/>
            <person name="Yoshinaga Y."/>
            <person name="Zwiers L.-H."/>
            <person name="Turgeon B."/>
            <person name="Goodwin S."/>
            <person name="Spatafora J."/>
            <person name="Crous P."/>
            <person name="Grigoriev I."/>
        </authorList>
    </citation>
    <scope>NUCLEOTIDE SEQUENCE</scope>
    <source>
        <strain evidence="1">CBS 113979</strain>
    </source>
</reference>
<keyword evidence="2" id="KW-1185">Reference proteome</keyword>
<protein>
    <submittedName>
        <fullName evidence="1">Uncharacterized protein</fullName>
    </submittedName>
</protein>
<proteinExistence type="predicted"/>
<evidence type="ECO:0000313" key="1">
    <source>
        <dbReference type="EMBL" id="KAF1984468.1"/>
    </source>
</evidence>